<dbReference type="OMA" id="WLHANYS"/>
<protein>
    <recommendedName>
        <fullName evidence="2">DUF5901 domain-containing protein</fullName>
    </recommendedName>
</protein>
<name>A0A1Y1IVZ3_KLENI</name>
<dbReference type="Proteomes" id="UP000054558">
    <property type="component" value="Unassembled WGS sequence"/>
</dbReference>
<proteinExistence type="predicted"/>
<dbReference type="AlphaFoldDB" id="A0A1Y1IVZ3"/>
<organism evidence="3 4">
    <name type="scientific">Klebsormidium nitens</name>
    <name type="common">Green alga</name>
    <name type="synonym">Ulothrix nitens</name>
    <dbReference type="NCBI Taxonomy" id="105231"/>
    <lineage>
        <taxon>Eukaryota</taxon>
        <taxon>Viridiplantae</taxon>
        <taxon>Streptophyta</taxon>
        <taxon>Klebsormidiophyceae</taxon>
        <taxon>Klebsormidiales</taxon>
        <taxon>Klebsormidiaceae</taxon>
        <taxon>Klebsormidium</taxon>
    </lineage>
</organism>
<dbReference type="EMBL" id="DF238130">
    <property type="protein sequence ID" value="GAQ92887.1"/>
    <property type="molecule type" value="Genomic_DNA"/>
</dbReference>
<accession>A0A1Y1IVZ3</accession>
<evidence type="ECO:0000259" key="2">
    <source>
        <dbReference type="Pfam" id="PF19254"/>
    </source>
</evidence>
<feature type="non-terminal residue" evidence="3">
    <location>
        <position position="1"/>
    </location>
</feature>
<dbReference type="InterPro" id="IPR045420">
    <property type="entry name" value="DUF5901"/>
</dbReference>
<keyword evidence="4" id="KW-1185">Reference proteome</keyword>
<evidence type="ECO:0000313" key="4">
    <source>
        <dbReference type="Proteomes" id="UP000054558"/>
    </source>
</evidence>
<feature type="compositionally biased region" description="Acidic residues" evidence="1">
    <location>
        <begin position="444"/>
        <end position="458"/>
    </location>
</feature>
<feature type="region of interest" description="Disordered" evidence="1">
    <location>
        <begin position="437"/>
        <end position="458"/>
    </location>
</feature>
<evidence type="ECO:0000313" key="3">
    <source>
        <dbReference type="EMBL" id="GAQ92887.1"/>
    </source>
</evidence>
<dbReference type="Pfam" id="PF19254">
    <property type="entry name" value="DUF5901"/>
    <property type="match status" value="1"/>
</dbReference>
<gene>
    <name evidence="3" type="ORF">KFL_011810050</name>
</gene>
<reference evidence="3 4" key="1">
    <citation type="journal article" date="2014" name="Nat. Commun.">
        <title>Klebsormidium flaccidum genome reveals primary factors for plant terrestrial adaptation.</title>
        <authorList>
            <person name="Hori K."/>
            <person name="Maruyama F."/>
            <person name="Fujisawa T."/>
            <person name="Togashi T."/>
            <person name="Yamamoto N."/>
            <person name="Seo M."/>
            <person name="Sato S."/>
            <person name="Yamada T."/>
            <person name="Mori H."/>
            <person name="Tajima N."/>
            <person name="Moriyama T."/>
            <person name="Ikeuchi M."/>
            <person name="Watanabe M."/>
            <person name="Wada H."/>
            <person name="Kobayashi K."/>
            <person name="Saito M."/>
            <person name="Masuda T."/>
            <person name="Sasaki-Sekimoto Y."/>
            <person name="Mashiguchi K."/>
            <person name="Awai K."/>
            <person name="Shimojima M."/>
            <person name="Masuda S."/>
            <person name="Iwai M."/>
            <person name="Nobusawa T."/>
            <person name="Narise T."/>
            <person name="Kondo S."/>
            <person name="Saito H."/>
            <person name="Sato R."/>
            <person name="Murakawa M."/>
            <person name="Ihara Y."/>
            <person name="Oshima-Yamada Y."/>
            <person name="Ohtaka K."/>
            <person name="Satoh M."/>
            <person name="Sonobe K."/>
            <person name="Ishii M."/>
            <person name="Ohtani R."/>
            <person name="Kanamori-Sato M."/>
            <person name="Honoki R."/>
            <person name="Miyazaki D."/>
            <person name="Mochizuki H."/>
            <person name="Umetsu J."/>
            <person name="Higashi K."/>
            <person name="Shibata D."/>
            <person name="Kamiya Y."/>
            <person name="Sato N."/>
            <person name="Nakamura Y."/>
            <person name="Tabata S."/>
            <person name="Ida S."/>
            <person name="Kurokawa K."/>
            <person name="Ohta H."/>
        </authorList>
    </citation>
    <scope>NUCLEOTIDE SEQUENCE [LARGE SCALE GENOMIC DNA]</scope>
    <source>
        <strain evidence="3 4">NIES-2285</strain>
    </source>
</reference>
<feature type="domain" description="DUF5901" evidence="2">
    <location>
        <begin position="1"/>
        <end position="438"/>
    </location>
</feature>
<sequence>DRDRTVWPTPSEFRVDFAEPFRNVFSVDVLDAQIPRTQFTVSENSNTLTLTTPDNATHVVRVAMGSHTDTTMLDALNSVLNPLGVTTTFESAPTNLRLTLKFSCPRRFSFDMANSTINHIIGFDELAYNHRKAGSSFYADPAEPQRFYSMITNPVSTTIYSWLHANYSPEVPQPAPPSRYYALRLLSDQSSGILENLQVAVVQPGTPFAWRVAPTGPNGPLLTSIASGSAIASTGGLATISFDQRTSPYLDQSSVYWLVLDFGASGNVPLVAASAPDIPAFSVINSTNQVSWAPLADDHALVVGRASITVGAQTLIAPGMYDLTGLPYAVLRIPEIESNMYRSRAFQPFNYPLAKFKLSILGYTDSRFDFSTIQPRPFHPIGKLPCMTLQFWGSDGFLYDFMGVNCSLTMVIRYYVPKPKGPFNNRLLNPYYQPDTMVQKSETDSEDDQTDFESSDSD</sequence>
<evidence type="ECO:0000256" key="1">
    <source>
        <dbReference type="SAM" id="MobiDB-lite"/>
    </source>
</evidence>